<evidence type="ECO:0000313" key="2">
    <source>
        <dbReference type="Proteomes" id="UP000270296"/>
    </source>
</evidence>
<organism evidence="3">
    <name type="scientific">Soboliphyme baturini</name>
    <dbReference type="NCBI Taxonomy" id="241478"/>
    <lineage>
        <taxon>Eukaryota</taxon>
        <taxon>Metazoa</taxon>
        <taxon>Ecdysozoa</taxon>
        <taxon>Nematoda</taxon>
        <taxon>Enoplea</taxon>
        <taxon>Dorylaimia</taxon>
        <taxon>Dioctophymatida</taxon>
        <taxon>Dioctophymatoidea</taxon>
        <taxon>Soboliphymatidae</taxon>
        <taxon>Soboliphyme</taxon>
    </lineage>
</organism>
<name>A0A183J2Q9_9BILA</name>
<dbReference type="InterPro" id="IPR036964">
    <property type="entry name" value="RASGEF_cat_dom_sf"/>
</dbReference>
<dbReference type="OrthoDB" id="5877569at2759"/>
<protein>
    <submittedName>
        <fullName evidence="3">Ovule protein</fullName>
    </submittedName>
</protein>
<evidence type="ECO:0000313" key="1">
    <source>
        <dbReference type="EMBL" id="VDP29461.1"/>
    </source>
</evidence>
<keyword evidence="2" id="KW-1185">Reference proteome</keyword>
<dbReference type="Proteomes" id="UP000270296">
    <property type="component" value="Unassembled WGS sequence"/>
</dbReference>
<reference evidence="3" key="1">
    <citation type="submission" date="2016-06" db="UniProtKB">
        <authorList>
            <consortium name="WormBaseParasite"/>
        </authorList>
    </citation>
    <scope>IDENTIFICATION</scope>
</reference>
<proteinExistence type="predicted"/>
<accession>A0A183J2Q9</accession>
<dbReference type="GO" id="GO:0005085">
    <property type="term" value="F:guanyl-nucleotide exchange factor activity"/>
    <property type="evidence" value="ECO:0007669"/>
    <property type="project" value="InterPro"/>
</dbReference>
<reference evidence="1 2" key="2">
    <citation type="submission" date="2018-11" db="EMBL/GenBank/DDBJ databases">
        <authorList>
            <consortium name="Pathogen Informatics"/>
        </authorList>
    </citation>
    <scope>NUCLEOTIDE SEQUENCE [LARGE SCALE GENOMIC DNA]</scope>
</reference>
<dbReference type="EMBL" id="UZAM01013697">
    <property type="protein sequence ID" value="VDP29461.1"/>
    <property type="molecule type" value="Genomic_DNA"/>
</dbReference>
<evidence type="ECO:0000313" key="3">
    <source>
        <dbReference type="WBParaSite" id="SBAD_0001052001-mRNA-1"/>
    </source>
</evidence>
<gene>
    <name evidence="1" type="ORF">SBAD_LOCUS10157</name>
</gene>
<sequence>MGCVVSCGQNFFESLNPFEVYQNRDDLEAYLYNQSLEIEPRDCEKPPNLNPLRKYSLKSPGIKLQKSSVSHLKKHFATPPTPLFTPLTAYG</sequence>
<dbReference type="Gene3D" id="1.10.840.10">
    <property type="entry name" value="Ras guanine-nucleotide exchange factors catalytic domain"/>
    <property type="match status" value="1"/>
</dbReference>
<dbReference type="WBParaSite" id="SBAD_0001052001-mRNA-1">
    <property type="protein sequence ID" value="SBAD_0001052001-mRNA-1"/>
    <property type="gene ID" value="SBAD_0001052001"/>
</dbReference>
<dbReference type="GO" id="GO:0007264">
    <property type="term" value="P:small GTPase-mediated signal transduction"/>
    <property type="evidence" value="ECO:0007669"/>
    <property type="project" value="InterPro"/>
</dbReference>
<dbReference type="AlphaFoldDB" id="A0A183J2Q9"/>